<dbReference type="InterPro" id="IPR002539">
    <property type="entry name" value="MaoC-like_dom"/>
</dbReference>
<dbReference type="Gene3D" id="3.10.129.10">
    <property type="entry name" value="Hotdog Thioesterase"/>
    <property type="match status" value="1"/>
</dbReference>
<dbReference type="GO" id="GO:0003857">
    <property type="term" value="F:(3S)-3-hydroxyacyl-CoA dehydrogenase (NAD+) activity"/>
    <property type="evidence" value="ECO:0007669"/>
    <property type="project" value="TreeGrafter"/>
</dbReference>
<dbReference type="GeneID" id="19191916"/>
<dbReference type="HOGENOM" id="CLU_1447541_0_0_1"/>
<feature type="domain" description="MaoC-like" evidence="1">
    <location>
        <begin position="55"/>
        <end position="124"/>
    </location>
</feature>
<dbReference type="EMBL" id="AMGX01000010">
    <property type="protein sequence ID" value="EXJ70137.1"/>
    <property type="molecule type" value="Genomic_DNA"/>
</dbReference>
<dbReference type="GO" id="GO:0004300">
    <property type="term" value="F:enoyl-CoA hydratase activity"/>
    <property type="evidence" value="ECO:0007669"/>
    <property type="project" value="TreeGrafter"/>
</dbReference>
<dbReference type="SUPFAM" id="SSF54637">
    <property type="entry name" value="Thioesterase/thiol ester dehydrase-isomerase"/>
    <property type="match status" value="1"/>
</dbReference>
<evidence type="ECO:0000259" key="1">
    <source>
        <dbReference type="Pfam" id="PF01575"/>
    </source>
</evidence>
<evidence type="ECO:0000313" key="3">
    <source>
        <dbReference type="Proteomes" id="UP000019471"/>
    </source>
</evidence>
<protein>
    <recommendedName>
        <fullName evidence="1">MaoC-like domain-containing protein</fullName>
    </recommendedName>
</protein>
<organism evidence="2 3">
    <name type="scientific">Cladophialophora psammophila CBS 110553</name>
    <dbReference type="NCBI Taxonomy" id="1182543"/>
    <lineage>
        <taxon>Eukaryota</taxon>
        <taxon>Fungi</taxon>
        <taxon>Dikarya</taxon>
        <taxon>Ascomycota</taxon>
        <taxon>Pezizomycotina</taxon>
        <taxon>Eurotiomycetes</taxon>
        <taxon>Chaetothyriomycetidae</taxon>
        <taxon>Chaetothyriales</taxon>
        <taxon>Herpotrichiellaceae</taxon>
        <taxon>Cladophialophora</taxon>
    </lineage>
</organism>
<dbReference type="OrthoDB" id="60204at2759"/>
<reference evidence="2 3" key="1">
    <citation type="submission" date="2013-03" db="EMBL/GenBank/DDBJ databases">
        <title>The Genome Sequence of Cladophialophora psammophila CBS 110553.</title>
        <authorList>
            <consortium name="The Broad Institute Genomics Platform"/>
            <person name="Cuomo C."/>
            <person name="de Hoog S."/>
            <person name="Gorbushina A."/>
            <person name="Walker B."/>
            <person name="Young S.K."/>
            <person name="Zeng Q."/>
            <person name="Gargeya S."/>
            <person name="Fitzgerald M."/>
            <person name="Haas B."/>
            <person name="Abouelleil A."/>
            <person name="Allen A.W."/>
            <person name="Alvarado L."/>
            <person name="Arachchi H.M."/>
            <person name="Berlin A.M."/>
            <person name="Chapman S.B."/>
            <person name="Gainer-Dewar J."/>
            <person name="Goldberg J."/>
            <person name="Griggs A."/>
            <person name="Gujja S."/>
            <person name="Hansen M."/>
            <person name="Howarth C."/>
            <person name="Imamovic A."/>
            <person name="Ireland A."/>
            <person name="Larimer J."/>
            <person name="McCowan C."/>
            <person name="Murphy C."/>
            <person name="Pearson M."/>
            <person name="Poon T.W."/>
            <person name="Priest M."/>
            <person name="Roberts A."/>
            <person name="Saif S."/>
            <person name="Shea T."/>
            <person name="Sisk P."/>
            <person name="Sykes S."/>
            <person name="Wortman J."/>
            <person name="Nusbaum C."/>
            <person name="Birren B."/>
        </authorList>
    </citation>
    <scope>NUCLEOTIDE SEQUENCE [LARGE SCALE GENOMIC DNA]</scope>
    <source>
        <strain evidence="2 3">CBS 110553</strain>
    </source>
</reference>
<comment type="caution">
    <text evidence="2">The sequence shown here is derived from an EMBL/GenBank/DDBJ whole genome shotgun (WGS) entry which is preliminary data.</text>
</comment>
<dbReference type="STRING" id="1182543.W9WPL7"/>
<dbReference type="GO" id="GO:0044594">
    <property type="term" value="F:17-beta-hydroxysteroid dehydrogenase (NAD+) activity"/>
    <property type="evidence" value="ECO:0007669"/>
    <property type="project" value="TreeGrafter"/>
</dbReference>
<dbReference type="Pfam" id="PF01575">
    <property type="entry name" value="MaoC_dehydratas"/>
    <property type="match status" value="1"/>
</dbReference>
<dbReference type="PANTHER" id="PTHR13078:SF57">
    <property type="entry name" value="DEHYDRATASE, PUTATIVE (AFU_ORTHOLOGUE AFUA_5G00640)-RELATED"/>
    <property type="match status" value="1"/>
</dbReference>
<keyword evidence="3" id="KW-1185">Reference proteome</keyword>
<dbReference type="GO" id="GO:0006635">
    <property type="term" value="P:fatty acid beta-oxidation"/>
    <property type="evidence" value="ECO:0007669"/>
    <property type="project" value="TreeGrafter"/>
</dbReference>
<gene>
    <name evidence="2" type="ORF">A1O5_07210</name>
</gene>
<dbReference type="RefSeq" id="XP_007745989.1">
    <property type="nucleotide sequence ID" value="XM_007747799.1"/>
</dbReference>
<proteinExistence type="predicted"/>
<name>W9WPL7_9EURO</name>
<dbReference type="GO" id="GO:0005777">
    <property type="term" value="C:peroxisome"/>
    <property type="evidence" value="ECO:0007669"/>
    <property type="project" value="TreeGrafter"/>
</dbReference>
<evidence type="ECO:0000313" key="2">
    <source>
        <dbReference type="EMBL" id="EXJ70137.1"/>
    </source>
</evidence>
<dbReference type="Proteomes" id="UP000019471">
    <property type="component" value="Unassembled WGS sequence"/>
</dbReference>
<sequence>MTCIPESLKTTFTLDKADEVVLKVRTPKCWVGRELTQHLYFSGPSPPVFTPSKIQPDLSYSLVTAEETALLYRLKGDTNPLHVIPEAGRQMGFKGAIVHGLWTYNARLYGVLRVAGNSQAANIKKLRNEVCFTFKFCGYLDYSDPAAWTVGSRWLRRDQGHGSKQGQEGSPPKWLSFIMRVTEAHKL</sequence>
<dbReference type="InterPro" id="IPR029069">
    <property type="entry name" value="HotDog_dom_sf"/>
</dbReference>
<accession>W9WPL7</accession>
<dbReference type="AlphaFoldDB" id="W9WPL7"/>
<dbReference type="PANTHER" id="PTHR13078">
    <property type="entry name" value="PEROXISOMAL MULTIFUNCTIONAL ENZYME TYPE 2-RELATED"/>
    <property type="match status" value="1"/>
</dbReference>